<dbReference type="EMBL" id="JBCGBG010000002">
    <property type="protein sequence ID" value="MEL7696614.1"/>
    <property type="molecule type" value="Genomic_DNA"/>
</dbReference>
<dbReference type="Proteomes" id="UP001468095">
    <property type="component" value="Unassembled WGS sequence"/>
</dbReference>
<dbReference type="InterPro" id="IPR036188">
    <property type="entry name" value="FAD/NAD-bd_sf"/>
</dbReference>
<gene>
    <name evidence="2" type="ORF">AABB92_13220</name>
</gene>
<dbReference type="InterPro" id="IPR052189">
    <property type="entry name" value="L-asp_N-monooxygenase_NS-form"/>
</dbReference>
<evidence type="ECO:0000313" key="2">
    <source>
        <dbReference type="EMBL" id="MEL7696614.1"/>
    </source>
</evidence>
<evidence type="ECO:0000313" key="3">
    <source>
        <dbReference type="Proteomes" id="UP001468095"/>
    </source>
</evidence>
<sequence length="470" mass="50763">MSQQHIVIIGGGFTGTALAIHLARLGPAGLRVTLIEPREQPGQGVAYGTVDPAHRINVPAARMQLAGDPDGAFDRWFRASTGVQADPDALWPDGNVYPQRGQFGRWVNQQFNQARADSAVQLSHLCDRAVTLRDGVVTTASGQQLKADHVVLAISHPPPALPALLQPLLHHPAVIANPWQRDALAQVAPGDRVAIIGSGLTMSDVVASLHRQGHHGTLTVFSRRGQLPRPNLSGSYDNLTLDYAQPQPATARGWLHRIRQEIRLAAVQNLPWQLVLDDIRRNGQRIWQSLSLAEQRRFLQHLRPWWDVHRYRIAPQVSAVLSQQQASGQLTVLAARLLAADVIEQQLSLTLGLRGGDATTIRVDKVIVTTGPAHGALLSSSPLLHQLQADGVIQPDPLALGIHVNALSQTLNAQGAANPQLYVAGPAARGHFGELMGLPQVAEHAESVAQHLLAGTHSPHHERCPGSLTH</sequence>
<dbReference type="InterPro" id="IPR038732">
    <property type="entry name" value="HpyO/CreE_NAD-binding"/>
</dbReference>
<protein>
    <submittedName>
        <fullName evidence="2">FAD-dependent oxidoreductase</fullName>
    </submittedName>
</protein>
<proteinExistence type="predicted"/>
<dbReference type="Pfam" id="PF13454">
    <property type="entry name" value="NAD_binding_9"/>
    <property type="match status" value="1"/>
</dbReference>
<dbReference type="SUPFAM" id="SSF51905">
    <property type="entry name" value="FAD/NAD(P)-binding domain"/>
    <property type="match status" value="2"/>
</dbReference>
<dbReference type="Gene3D" id="3.50.50.60">
    <property type="entry name" value="FAD/NAD(P)-binding domain"/>
    <property type="match status" value="2"/>
</dbReference>
<evidence type="ECO:0000259" key="1">
    <source>
        <dbReference type="Pfam" id="PF13454"/>
    </source>
</evidence>
<dbReference type="PRINTS" id="PR00411">
    <property type="entry name" value="PNDRDTASEI"/>
</dbReference>
<accession>A0ABU9MNS8</accession>
<comment type="caution">
    <text evidence="2">The sequence shown here is derived from an EMBL/GenBank/DDBJ whole genome shotgun (WGS) entry which is preliminary data.</text>
</comment>
<name>A0ABU9MNS8_9GAMM</name>
<reference evidence="2 3" key="1">
    <citation type="submission" date="2024-04" db="EMBL/GenBank/DDBJ databases">
        <authorList>
            <person name="Suleimanova A.D."/>
            <person name="Pudova D.S."/>
            <person name="Shagimardanova E.I."/>
            <person name="Sharipova M.R."/>
        </authorList>
    </citation>
    <scope>NUCLEOTIDE SEQUENCE [LARGE SCALE GENOMIC DNA]</scope>
    <source>
        <strain evidence="2 3">3.1</strain>
    </source>
</reference>
<feature type="domain" description="FAD-dependent urate hydroxylase HpyO/Asp monooxygenase CreE-like FAD/NAD(P)-binding" evidence="1">
    <location>
        <begin position="7"/>
        <end position="156"/>
    </location>
</feature>
<organism evidence="2 3">
    <name type="scientific">Pantoea brenneri</name>
    <dbReference type="NCBI Taxonomy" id="472694"/>
    <lineage>
        <taxon>Bacteria</taxon>
        <taxon>Pseudomonadati</taxon>
        <taxon>Pseudomonadota</taxon>
        <taxon>Gammaproteobacteria</taxon>
        <taxon>Enterobacterales</taxon>
        <taxon>Erwiniaceae</taxon>
        <taxon>Pantoea</taxon>
    </lineage>
</organism>
<dbReference type="RefSeq" id="WP_031375189.1">
    <property type="nucleotide sequence ID" value="NZ_CAUQFK010000045.1"/>
</dbReference>
<dbReference type="PANTHER" id="PTHR40254">
    <property type="entry name" value="BLR0577 PROTEIN"/>
    <property type="match status" value="1"/>
</dbReference>
<dbReference type="PANTHER" id="PTHR40254:SF1">
    <property type="entry name" value="BLR0577 PROTEIN"/>
    <property type="match status" value="1"/>
</dbReference>
<keyword evidence="3" id="KW-1185">Reference proteome</keyword>